<dbReference type="EMBL" id="GGFL01009533">
    <property type="protein sequence ID" value="MBW73711.1"/>
    <property type="molecule type" value="Transcribed_RNA"/>
</dbReference>
<dbReference type="AlphaFoldDB" id="A0A2M4D892"/>
<organism evidence="2">
    <name type="scientific">Anopheles darlingi</name>
    <name type="common">Mosquito</name>
    <dbReference type="NCBI Taxonomy" id="43151"/>
    <lineage>
        <taxon>Eukaryota</taxon>
        <taxon>Metazoa</taxon>
        <taxon>Ecdysozoa</taxon>
        <taxon>Arthropoda</taxon>
        <taxon>Hexapoda</taxon>
        <taxon>Insecta</taxon>
        <taxon>Pterygota</taxon>
        <taxon>Neoptera</taxon>
        <taxon>Endopterygota</taxon>
        <taxon>Diptera</taxon>
        <taxon>Nematocera</taxon>
        <taxon>Culicoidea</taxon>
        <taxon>Culicidae</taxon>
        <taxon>Anophelinae</taxon>
        <taxon>Anopheles</taxon>
    </lineage>
</organism>
<sequence length="73" mass="8326">MLMIMQLFCVCPAFVLYAACVEKQRDAQRFESTTARVRRGPLSMADDDSEIRDRTTIPFESSLPVLRLSVRSV</sequence>
<protein>
    <submittedName>
        <fullName evidence="2">Putative secreted protein</fullName>
    </submittedName>
</protein>
<keyword evidence="1" id="KW-0732">Signal</keyword>
<feature type="signal peptide" evidence="1">
    <location>
        <begin position="1"/>
        <end position="20"/>
    </location>
</feature>
<feature type="chain" id="PRO_5014818124" evidence="1">
    <location>
        <begin position="21"/>
        <end position="73"/>
    </location>
</feature>
<proteinExistence type="predicted"/>
<evidence type="ECO:0000256" key="1">
    <source>
        <dbReference type="SAM" id="SignalP"/>
    </source>
</evidence>
<reference evidence="2" key="1">
    <citation type="submission" date="2018-01" db="EMBL/GenBank/DDBJ databases">
        <title>An insight into the sialome of Amazonian anophelines.</title>
        <authorList>
            <person name="Ribeiro J.M."/>
            <person name="Scarpassa V."/>
            <person name="Calvo E."/>
        </authorList>
    </citation>
    <scope>NUCLEOTIDE SEQUENCE</scope>
</reference>
<name>A0A2M4D892_ANODA</name>
<evidence type="ECO:0000313" key="2">
    <source>
        <dbReference type="EMBL" id="MBW73711.1"/>
    </source>
</evidence>
<accession>A0A2M4D892</accession>